<sequence>MTIRISIKDLQPEAYKAMMALENYAKSTEVSSTLKELIKIRASQINKCAYCLDMHTEEAIKLGESERRIYLLSAWKESHLFSEDEKAILQLTEEVTDISENGVNDVTYNSVIARFGEKITAQLIMLIVVINSWNRIAISTRMIYKK</sequence>
<dbReference type="RefSeq" id="WP_121924937.1">
    <property type="nucleotide sequence ID" value="NZ_CBCSGA010000001.1"/>
</dbReference>
<keyword evidence="2" id="KW-0575">Peroxidase</keyword>
<dbReference type="AlphaFoldDB" id="A0A3L9ZXS5"/>
<proteinExistence type="predicted"/>
<protein>
    <submittedName>
        <fullName evidence="2">AhpD family alkylhydroperoxidase</fullName>
    </submittedName>
</protein>
<dbReference type="InterPro" id="IPR003779">
    <property type="entry name" value="CMD-like"/>
</dbReference>
<gene>
    <name evidence="2" type="ORF">BC961_1245</name>
</gene>
<dbReference type="InterPro" id="IPR004675">
    <property type="entry name" value="AhpD_core"/>
</dbReference>
<comment type="caution">
    <text evidence="2">The sequence shown here is derived from an EMBL/GenBank/DDBJ whole genome shotgun (WGS) entry which is preliminary data.</text>
</comment>
<dbReference type="NCBIfam" id="TIGR00778">
    <property type="entry name" value="ahpD_dom"/>
    <property type="match status" value="1"/>
</dbReference>
<accession>A0A3L9ZXS5</accession>
<dbReference type="OrthoDB" id="9801997at2"/>
<keyword evidence="3" id="KW-1185">Reference proteome</keyword>
<name>A0A3L9ZXS5_9FLAO</name>
<dbReference type="EMBL" id="REFH01000008">
    <property type="protein sequence ID" value="RMA77246.1"/>
    <property type="molecule type" value="Genomic_DNA"/>
</dbReference>
<reference evidence="2 3" key="1">
    <citation type="submission" date="2018-10" db="EMBL/GenBank/DDBJ databases">
        <title>Genomic Encyclopedia of Archaeal and Bacterial Type Strains, Phase II (KMG-II): from individual species to whole genera.</title>
        <authorList>
            <person name="Goeker M."/>
        </authorList>
    </citation>
    <scope>NUCLEOTIDE SEQUENCE [LARGE SCALE GENOMIC DNA]</scope>
    <source>
        <strain evidence="2 3">DSM 19727</strain>
    </source>
</reference>
<feature type="domain" description="Carboxymuconolactone decarboxylase-like" evidence="1">
    <location>
        <begin position="12"/>
        <end position="94"/>
    </location>
</feature>
<dbReference type="PANTHER" id="PTHR34846:SF10">
    <property type="entry name" value="CYTOPLASMIC PROTEIN"/>
    <property type="match status" value="1"/>
</dbReference>
<dbReference type="Proteomes" id="UP000280368">
    <property type="component" value="Unassembled WGS sequence"/>
</dbReference>
<dbReference type="Gene3D" id="1.20.1290.10">
    <property type="entry name" value="AhpD-like"/>
    <property type="match status" value="1"/>
</dbReference>
<dbReference type="GO" id="GO:0051920">
    <property type="term" value="F:peroxiredoxin activity"/>
    <property type="evidence" value="ECO:0007669"/>
    <property type="project" value="InterPro"/>
</dbReference>
<dbReference type="PANTHER" id="PTHR34846">
    <property type="entry name" value="4-CARBOXYMUCONOLACTONE DECARBOXYLASE FAMILY PROTEIN (AFU_ORTHOLOGUE AFUA_6G11590)"/>
    <property type="match status" value="1"/>
</dbReference>
<dbReference type="Pfam" id="PF02627">
    <property type="entry name" value="CMD"/>
    <property type="match status" value="1"/>
</dbReference>
<keyword evidence="2" id="KW-0560">Oxidoreductase</keyword>
<dbReference type="InterPro" id="IPR029032">
    <property type="entry name" value="AhpD-like"/>
</dbReference>
<evidence type="ECO:0000313" key="2">
    <source>
        <dbReference type="EMBL" id="RMA77246.1"/>
    </source>
</evidence>
<evidence type="ECO:0000259" key="1">
    <source>
        <dbReference type="Pfam" id="PF02627"/>
    </source>
</evidence>
<dbReference type="SUPFAM" id="SSF69118">
    <property type="entry name" value="AhpD-like"/>
    <property type="match status" value="1"/>
</dbReference>
<organism evidence="2 3">
    <name type="scientific">Flavobacterium weaverense</name>
    <dbReference type="NCBI Taxonomy" id="271156"/>
    <lineage>
        <taxon>Bacteria</taxon>
        <taxon>Pseudomonadati</taxon>
        <taxon>Bacteroidota</taxon>
        <taxon>Flavobacteriia</taxon>
        <taxon>Flavobacteriales</taxon>
        <taxon>Flavobacteriaceae</taxon>
        <taxon>Flavobacterium</taxon>
    </lineage>
</organism>
<evidence type="ECO:0000313" key="3">
    <source>
        <dbReference type="Proteomes" id="UP000280368"/>
    </source>
</evidence>